<comment type="caution">
    <text evidence="1">The sequence shown here is derived from an EMBL/GenBank/DDBJ whole genome shotgun (WGS) entry which is preliminary data.</text>
</comment>
<dbReference type="Gene3D" id="1.25.40.10">
    <property type="entry name" value="Tetratricopeptide repeat domain"/>
    <property type="match status" value="2"/>
</dbReference>
<dbReference type="SMART" id="SM00028">
    <property type="entry name" value="TPR"/>
    <property type="match status" value="7"/>
</dbReference>
<gene>
    <name evidence="1" type="ORF">B0H66DRAFT_591998</name>
</gene>
<dbReference type="Gene3D" id="3.40.50.300">
    <property type="entry name" value="P-loop containing nucleotide triphosphate hydrolases"/>
    <property type="match status" value="1"/>
</dbReference>
<accession>A0AAE0I702</accession>
<dbReference type="Proteomes" id="UP001283341">
    <property type="component" value="Unassembled WGS sequence"/>
</dbReference>
<evidence type="ECO:0000313" key="2">
    <source>
        <dbReference type="Proteomes" id="UP001283341"/>
    </source>
</evidence>
<dbReference type="InterPro" id="IPR019734">
    <property type="entry name" value="TPR_rpt"/>
</dbReference>
<dbReference type="EMBL" id="JAUEDM010000004">
    <property type="protein sequence ID" value="KAK3319454.1"/>
    <property type="molecule type" value="Genomic_DNA"/>
</dbReference>
<keyword evidence="2" id="KW-1185">Reference proteome</keyword>
<name>A0AAE0I702_9PEZI</name>
<dbReference type="InterPro" id="IPR011990">
    <property type="entry name" value="TPR-like_helical_dom_sf"/>
</dbReference>
<proteinExistence type="predicted"/>
<organism evidence="1 2">
    <name type="scientific">Apodospora peruviana</name>
    <dbReference type="NCBI Taxonomy" id="516989"/>
    <lineage>
        <taxon>Eukaryota</taxon>
        <taxon>Fungi</taxon>
        <taxon>Dikarya</taxon>
        <taxon>Ascomycota</taxon>
        <taxon>Pezizomycotina</taxon>
        <taxon>Sordariomycetes</taxon>
        <taxon>Sordariomycetidae</taxon>
        <taxon>Sordariales</taxon>
        <taxon>Lasiosphaeriaceae</taxon>
        <taxon>Apodospora</taxon>
    </lineage>
</organism>
<dbReference type="SUPFAM" id="SSF52540">
    <property type="entry name" value="P-loop containing nucleoside triphosphate hydrolases"/>
    <property type="match status" value="1"/>
</dbReference>
<dbReference type="Pfam" id="PF13176">
    <property type="entry name" value="TPR_7"/>
    <property type="match status" value="1"/>
</dbReference>
<dbReference type="InterPro" id="IPR027417">
    <property type="entry name" value="P-loop_NTPase"/>
</dbReference>
<protein>
    <recommendedName>
        <fullName evidence="3">TPR-like protein</fullName>
    </recommendedName>
</protein>
<sequence>MEAHSQLTPGGGDEGATIQELQSLVQSGALDLAPDGEDLAMSRNEETSALNKVPPFELGLYLNDTPPVGGCFVGRQKALKRLRELLLPSDKELGRRVVVLQGGPGCGKTHLSIEFARQNGHNFSSVFWLDGSTQERLEKSIAHLRDRLNVEYQPSQSQESTPPAENHSQNVVAVLEWFSLPGNGRWLLIIDNFNGKDGSLSPYRIESHFPTADHGSILVTARGLTTIPPCKGLRLGGMAAVDAEMLLRGETGTCMQNYDADLVKEALDLLGGHPITLKLAAAFIRETKCALGDFLQTYQRPETCLRSGENGPTPVSVDLHPSVKAMVTIICDQIRRIDSPAWNLLSLWTCLDNRDLWYGLFSPEFPLPVQSPSLSWYKSVAASPESFAEGMRTLERYGISQPVDDPSGNFVHAVILQCAEETLSKVVDPELAWLAVRTVGRAIPDDVEKMEVALKDRLEPHARRCHRLVTAKTAEPYFTSENPFLPDDNIKLDTGLIYFASVFRLGKFLGHIGMTNEADALLIRVSQAYGDIMGPTNPVTLDAINARASVLAASGKLIEAEKLYLEVLKTCDESPEVQEPNAYPTIKTAHSLATLEKKLKKYDESETLYRRVLDVYMTRKGPDDSSTAHIAGELAFVCALQEKLDNAAEFYLLALRAQRLSKDIAYVTTLVSISRLVLVTITSGKLAEAEKLAVACLSETDQAPQGLGNIQALEMIEVVREIYSKDGKFDDAERMYLRALESYELFLSAQQKEMADLAYNLANFYTLRGRFEKAEPMVTKALRAYEESLGADHHYTLDALANLANILSQQGKHTEAEKIHLQALERKEKSLGLEHRKTFESFNNMGAFYFGLNKFEEAESFWLRALYGFQKVLGEKHSVTLGVLINMGTLYREQHRRQDAARSLLEALDGYESVIREPQDTSREQQPVMKRNPGGVVFMQYSSAASKEDISTFLPGFKAALDSLESVARIYVREKDSIGAEDLFWRLIKARTLLDSEPTSDTSQLLSVLLLQRCLMEVTGAEPMALETTTPDWPDPNPIWRLVDLVETTGSPEVFNILCKTLMRIGDERVRAGLQIEIISSIEHSQSSGRSCDRCQTDISPEIGWYVCRSCLKDTDLCEECFQSQLEGWELHPCFQHEFFAVFADGVEDMDTSSDLAEWLEDVKGSYAKY</sequence>
<dbReference type="InterPro" id="IPR053137">
    <property type="entry name" value="NLR-like"/>
</dbReference>
<dbReference type="PANTHER" id="PTHR46082:SF6">
    <property type="entry name" value="AAA+ ATPASE DOMAIN-CONTAINING PROTEIN-RELATED"/>
    <property type="match status" value="1"/>
</dbReference>
<dbReference type="SUPFAM" id="SSF48452">
    <property type="entry name" value="TPR-like"/>
    <property type="match status" value="3"/>
</dbReference>
<evidence type="ECO:0000313" key="1">
    <source>
        <dbReference type="EMBL" id="KAK3319454.1"/>
    </source>
</evidence>
<dbReference type="PANTHER" id="PTHR46082">
    <property type="entry name" value="ATP/GTP-BINDING PROTEIN-RELATED"/>
    <property type="match status" value="1"/>
</dbReference>
<reference evidence="1" key="2">
    <citation type="submission" date="2023-06" db="EMBL/GenBank/DDBJ databases">
        <authorList>
            <consortium name="Lawrence Berkeley National Laboratory"/>
            <person name="Haridas S."/>
            <person name="Hensen N."/>
            <person name="Bonometti L."/>
            <person name="Westerberg I."/>
            <person name="Brannstrom I.O."/>
            <person name="Guillou S."/>
            <person name="Cros-Aarteil S."/>
            <person name="Calhoun S."/>
            <person name="Kuo A."/>
            <person name="Mondo S."/>
            <person name="Pangilinan J."/>
            <person name="Riley R."/>
            <person name="Labutti K."/>
            <person name="Andreopoulos B."/>
            <person name="Lipzen A."/>
            <person name="Chen C."/>
            <person name="Yanf M."/>
            <person name="Daum C."/>
            <person name="Ng V."/>
            <person name="Clum A."/>
            <person name="Steindorff A."/>
            <person name="Ohm R."/>
            <person name="Martin F."/>
            <person name="Silar P."/>
            <person name="Natvig D."/>
            <person name="Lalanne C."/>
            <person name="Gautier V."/>
            <person name="Ament-Velasquez S.L."/>
            <person name="Kruys A."/>
            <person name="Hutchinson M.I."/>
            <person name="Powell A.J."/>
            <person name="Barry K."/>
            <person name="Miller A.N."/>
            <person name="Grigoriev I.V."/>
            <person name="Debuchy R."/>
            <person name="Gladieux P."/>
            <person name="Thoren M.H."/>
            <person name="Johannesson H."/>
        </authorList>
    </citation>
    <scope>NUCLEOTIDE SEQUENCE</scope>
    <source>
        <strain evidence="1">CBS 118394</strain>
    </source>
</reference>
<dbReference type="Pfam" id="PF13424">
    <property type="entry name" value="TPR_12"/>
    <property type="match status" value="3"/>
</dbReference>
<dbReference type="AlphaFoldDB" id="A0AAE0I702"/>
<evidence type="ECO:0008006" key="3">
    <source>
        <dbReference type="Google" id="ProtNLM"/>
    </source>
</evidence>
<reference evidence="1" key="1">
    <citation type="journal article" date="2023" name="Mol. Phylogenet. Evol.">
        <title>Genome-scale phylogeny and comparative genomics of the fungal order Sordariales.</title>
        <authorList>
            <person name="Hensen N."/>
            <person name="Bonometti L."/>
            <person name="Westerberg I."/>
            <person name="Brannstrom I.O."/>
            <person name="Guillou S."/>
            <person name="Cros-Aarteil S."/>
            <person name="Calhoun S."/>
            <person name="Haridas S."/>
            <person name="Kuo A."/>
            <person name="Mondo S."/>
            <person name="Pangilinan J."/>
            <person name="Riley R."/>
            <person name="LaButti K."/>
            <person name="Andreopoulos B."/>
            <person name="Lipzen A."/>
            <person name="Chen C."/>
            <person name="Yan M."/>
            <person name="Daum C."/>
            <person name="Ng V."/>
            <person name="Clum A."/>
            <person name="Steindorff A."/>
            <person name="Ohm R.A."/>
            <person name="Martin F."/>
            <person name="Silar P."/>
            <person name="Natvig D.O."/>
            <person name="Lalanne C."/>
            <person name="Gautier V."/>
            <person name="Ament-Velasquez S.L."/>
            <person name="Kruys A."/>
            <person name="Hutchinson M.I."/>
            <person name="Powell A.J."/>
            <person name="Barry K."/>
            <person name="Miller A.N."/>
            <person name="Grigoriev I.V."/>
            <person name="Debuchy R."/>
            <person name="Gladieux P."/>
            <person name="Hiltunen Thoren M."/>
            <person name="Johannesson H."/>
        </authorList>
    </citation>
    <scope>NUCLEOTIDE SEQUENCE</scope>
    <source>
        <strain evidence="1">CBS 118394</strain>
    </source>
</reference>